<accession>A0A8H8TTY1</accession>
<dbReference type="GO" id="GO:0003677">
    <property type="term" value="F:DNA binding"/>
    <property type="evidence" value="ECO:0007669"/>
    <property type="project" value="InterPro"/>
</dbReference>
<dbReference type="InterPro" id="IPR011010">
    <property type="entry name" value="DNA_brk_join_enz"/>
</dbReference>
<dbReference type="PANTHER" id="PTHR34605:SF3">
    <property type="entry name" value="P CELL-TYPE AGGLUTINATION PROTEIN MAP4-LIKE-RELATED"/>
    <property type="match status" value="1"/>
</dbReference>
<dbReference type="Proteomes" id="UP000658997">
    <property type="component" value="Unassembled WGS sequence"/>
</dbReference>
<dbReference type="SUPFAM" id="SSF56349">
    <property type="entry name" value="DNA breaking-rejoining enzymes"/>
    <property type="match status" value="1"/>
</dbReference>
<proteinExistence type="predicted"/>
<dbReference type="AlphaFoldDB" id="A0A8H8TTY1"/>
<evidence type="ECO:0000256" key="2">
    <source>
        <dbReference type="SAM" id="MobiDB-lite"/>
    </source>
</evidence>
<keyword evidence="1" id="KW-0233">DNA recombination</keyword>
<dbReference type="PANTHER" id="PTHR34605">
    <property type="entry name" value="PHAGE_INTEGRASE DOMAIN-CONTAINING PROTEIN"/>
    <property type="match status" value="1"/>
</dbReference>
<sequence>MVDDGQASIINRSSSTLAARSHQSSFSSATETICAGPTFAPATSVIALGARVDGIDSCISWLEDAIHLNFTTILTCIDSLQSSPHPPSNPTSLATVTSQPPLPEVISQVVSNTLKPECLILLCNPESHISKETPAQAGLVFMDGQVRNAEESSEQCSSNFVKVIPNIWVLAQVWLVYTAIHIHHTQDLNLSNTLLAYLEILIEFNQIYSWKGVTKYHLAICCQCFGMGVTHKWAHTNTTLQGRTLLTNFQTLAVPSSSAPSSKPGAKSSHPSRTTANPPPVEILGSSRPTPMPPRRVHNEDGSYATVFLPSSKMDPFGTGVTLTMPAVPLMTCMVKALKVICWNCSVSEPLFALEGGLSFDHNSFITTVHRCLQACGVPPEGYSSHSFQRGTATWAAANGIDSNMIWGLGHWRSDCFRCYVDMSAAERAVTLASALYTNTDLPLDLSQPAWCDF</sequence>
<name>A0A8H8TTY1_9BASI</name>
<dbReference type="InterPro" id="IPR013762">
    <property type="entry name" value="Integrase-like_cat_sf"/>
</dbReference>
<comment type="caution">
    <text evidence="3">The sequence shown here is derived from an EMBL/GenBank/DDBJ whole genome shotgun (WGS) entry which is preliminary data.</text>
</comment>
<protein>
    <recommendedName>
        <fullName evidence="5">Tyr recombinase domain-containing protein</fullName>
    </recommendedName>
</protein>
<feature type="compositionally biased region" description="Low complexity" evidence="2">
    <location>
        <begin position="255"/>
        <end position="272"/>
    </location>
</feature>
<dbReference type="InterPro" id="IPR052925">
    <property type="entry name" value="Phage_Integrase-like_Recomb"/>
</dbReference>
<gene>
    <name evidence="3" type="ORF">UBRO2_04574</name>
</gene>
<feature type="region of interest" description="Disordered" evidence="2">
    <location>
        <begin position="255"/>
        <end position="295"/>
    </location>
</feature>
<evidence type="ECO:0008006" key="5">
    <source>
        <dbReference type="Google" id="ProtNLM"/>
    </source>
</evidence>
<dbReference type="EMBL" id="ULHB01000111">
    <property type="protein sequence ID" value="SYW82452.1"/>
    <property type="molecule type" value="Genomic_DNA"/>
</dbReference>
<organism evidence="3 4">
    <name type="scientific">Ustilago bromivora</name>
    <dbReference type="NCBI Taxonomy" id="307758"/>
    <lineage>
        <taxon>Eukaryota</taxon>
        <taxon>Fungi</taxon>
        <taxon>Dikarya</taxon>
        <taxon>Basidiomycota</taxon>
        <taxon>Ustilaginomycotina</taxon>
        <taxon>Ustilaginomycetes</taxon>
        <taxon>Ustilaginales</taxon>
        <taxon>Ustilaginaceae</taxon>
        <taxon>Ustilago</taxon>
    </lineage>
</organism>
<dbReference type="GO" id="GO:0015074">
    <property type="term" value="P:DNA integration"/>
    <property type="evidence" value="ECO:0007669"/>
    <property type="project" value="InterPro"/>
</dbReference>
<evidence type="ECO:0000256" key="1">
    <source>
        <dbReference type="ARBA" id="ARBA00023172"/>
    </source>
</evidence>
<evidence type="ECO:0000313" key="3">
    <source>
        <dbReference type="EMBL" id="SYW82452.1"/>
    </source>
</evidence>
<reference evidence="3" key="1">
    <citation type="submission" date="2018-08" db="EMBL/GenBank/DDBJ databases">
        <authorList>
            <person name="Guldener U."/>
        </authorList>
    </citation>
    <scope>NUCLEOTIDE SEQUENCE</scope>
    <source>
        <strain evidence="3">UB2</strain>
    </source>
</reference>
<dbReference type="GO" id="GO:0006310">
    <property type="term" value="P:DNA recombination"/>
    <property type="evidence" value="ECO:0007669"/>
    <property type="project" value="UniProtKB-KW"/>
</dbReference>
<evidence type="ECO:0000313" key="4">
    <source>
        <dbReference type="Proteomes" id="UP000658997"/>
    </source>
</evidence>
<dbReference type="Gene3D" id="1.10.443.10">
    <property type="entry name" value="Intergrase catalytic core"/>
    <property type="match status" value="1"/>
</dbReference>
<keyword evidence="4" id="KW-1185">Reference proteome</keyword>